<feature type="compositionally biased region" description="Gly residues" evidence="1">
    <location>
        <begin position="1"/>
        <end position="11"/>
    </location>
</feature>
<dbReference type="EMBL" id="BGPR01005311">
    <property type="protein sequence ID" value="GBN08987.1"/>
    <property type="molecule type" value="Genomic_DNA"/>
</dbReference>
<dbReference type="AlphaFoldDB" id="A0A4Y2L5B8"/>
<gene>
    <name evidence="2" type="ORF">AVEN_215964_1</name>
</gene>
<dbReference type="Proteomes" id="UP000499080">
    <property type="component" value="Unassembled WGS sequence"/>
</dbReference>
<feature type="region of interest" description="Disordered" evidence="1">
    <location>
        <begin position="1"/>
        <end position="24"/>
    </location>
</feature>
<evidence type="ECO:0000256" key="1">
    <source>
        <dbReference type="SAM" id="MobiDB-lite"/>
    </source>
</evidence>
<reference evidence="2 3" key="1">
    <citation type="journal article" date="2019" name="Sci. Rep.">
        <title>Orb-weaving spider Araneus ventricosus genome elucidates the spidroin gene catalogue.</title>
        <authorList>
            <person name="Kono N."/>
            <person name="Nakamura H."/>
            <person name="Ohtoshi R."/>
            <person name="Moran D.A.P."/>
            <person name="Shinohara A."/>
            <person name="Yoshida Y."/>
            <person name="Fujiwara M."/>
            <person name="Mori M."/>
            <person name="Tomita M."/>
            <person name="Arakawa K."/>
        </authorList>
    </citation>
    <scope>NUCLEOTIDE SEQUENCE [LARGE SCALE GENOMIC DNA]</scope>
</reference>
<evidence type="ECO:0000313" key="2">
    <source>
        <dbReference type="EMBL" id="GBN08987.1"/>
    </source>
</evidence>
<protein>
    <submittedName>
        <fullName evidence="2">Uncharacterized protein</fullName>
    </submittedName>
</protein>
<proteinExistence type="predicted"/>
<organism evidence="2 3">
    <name type="scientific">Araneus ventricosus</name>
    <name type="common">Orbweaver spider</name>
    <name type="synonym">Epeira ventricosa</name>
    <dbReference type="NCBI Taxonomy" id="182803"/>
    <lineage>
        <taxon>Eukaryota</taxon>
        <taxon>Metazoa</taxon>
        <taxon>Ecdysozoa</taxon>
        <taxon>Arthropoda</taxon>
        <taxon>Chelicerata</taxon>
        <taxon>Arachnida</taxon>
        <taxon>Araneae</taxon>
        <taxon>Araneomorphae</taxon>
        <taxon>Entelegynae</taxon>
        <taxon>Araneoidea</taxon>
        <taxon>Araneidae</taxon>
        <taxon>Araneus</taxon>
    </lineage>
</organism>
<sequence length="127" mass="14128">MLGYKGHGGVGIRPRPRSRGFPGSKPDFIRDLSDVQARHALNPTSGVKRCLAGRVRNLGRGIPNQGSSSPPSQGLKVKSFIPVIRSVYGIVEHFEFNFTFFFLKDVSAFAYANTEYVFQVVVYIKYS</sequence>
<accession>A0A4Y2L5B8</accession>
<name>A0A4Y2L5B8_ARAVE</name>
<evidence type="ECO:0000313" key="3">
    <source>
        <dbReference type="Proteomes" id="UP000499080"/>
    </source>
</evidence>
<comment type="caution">
    <text evidence="2">The sequence shown here is derived from an EMBL/GenBank/DDBJ whole genome shotgun (WGS) entry which is preliminary data.</text>
</comment>
<keyword evidence="3" id="KW-1185">Reference proteome</keyword>